<evidence type="ECO:0000313" key="3">
    <source>
        <dbReference type="Proteomes" id="UP000464669"/>
    </source>
</evidence>
<keyword evidence="1" id="KW-0472">Membrane</keyword>
<keyword evidence="1" id="KW-0812">Transmembrane</keyword>
<reference evidence="2 3" key="1">
    <citation type="submission" date="2019-11" db="EMBL/GenBank/DDBJ databases">
        <authorList>
            <person name="Lewis R."/>
            <person name="Clooney A.G."/>
            <person name="Stockdale S.R."/>
            <person name="Buttimer C."/>
            <person name="Draper L.A."/>
            <person name="Ross R.P."/>
            <person name="Hill C."/>
        </authorList>
    </citation>
    <scope>NUCLEOTIDE SEQUENCE [LARGE SCALE GENOMIC DNA]</scope>
</reference>
<sequence>MILKRITTAKGEGRKQLVNLDNMLAIAFMIIVLTYALCIDYYVFAYFTMGLVVGRVGEIIFEVKHNLFDKPFLHCLVLLGIPVQLAWNHFMHS</sequence>
<dbReference type="Proteomes" id="UP000464669">
    <property type="component" value="Segment"/>
</dbReference>
<dbReference type="EMBL" id="MN642089">
    <property type="protein sequence ID" value="QGH72058.1"/>
    <property type="molecule type" value="Genomic_DNA"/>
</dbReference>
<evidence type="ECO:0000256" key="1">
    <source>
        <dbReference type="SAM" id="Phobius"/>
    </source>
</evidence>
<feature type="transmembrane region" description="Helical" evidence="1">
    <location>
        <begin position="20"/>
        <end position="37"/>
    </location>
</feature>
<accession>A0A6B7ZEZ7</accession>
<gene>
    <name evidence="2" type="ORF">N1M2_195</name>
</gene>
<keyword evidence="3" id="KW-1185">Reference proteome</keyword>
<protein>
    <submittedName>
        <fullName evidence="2">Uncharacterized protein</fullName>
    </submittedName>
</protein>
<keyword evidence="1" id="KW-1133">Transmembrane helix</keyword>
<organism evidence="2 3">
    <name type="scientific">Klebsiella phage N1M2</name>
    <dbReference type="NCBI Taxonomy" id="2664939"/>
    <lineage>
        <taxon>Viruses</taxon>
        <taxon>Duplodnaviria</taxon>
        <taxon>Heunggongvirae</taxon>
        <taxon>Uroviricota</taxon>
        <taxon>Caudoviricetes</taxon>
        <taxon>Chimalliviridae</taxon>
        <taxon>Nimduovirus</taxon>
        <taxon>Nimduovirus N1M2</taxon>
    </lineage>
</organism>
<name>A0A6B7ZEZ7_9CAUD</name>
<proteinExistence type="predicted"/>
<evidence type="ECO:0000313" key="2">
    <source>
        <dbReference type="EMBL" id="QGH72058.1"/>
    </source>
</evidence>